<keyword evidence="9" id="KW-1185">Reference proteome</keyword>
<accession>A0A5C5VFT0</accession>
<dbReference type="Proteomes" id="UP000316714">
    <property type="component" value="Unassembled WGS sequence"/>
</dbReference>
<evidence type="ECO:0000256" key="4">
    <source>
        <dbReference type="ARBA" id="ARBA00022989"/>
    </source>
</evidence>
<evidence type="ECO:0000256" key="7">
    <source>
        <dbReference type="SAM" id="Phobius"/>
    </source>
</evidence>
<feature type="region of interest" description="Disordered" evidence="6">
    <location>
        <begin position="123"/>
        <end position="151"/>
    </location>
</feature>
<evidence type="ECO:0000256" key="2">
    <source>
        <dbReference type="ARBA" id="ARBA00022475"/>
    </source>
</evidence>
<feature type="compositionally biased region" description="Basic and acidic residues" evidence="6">
    <location>
        <begin position="140"/>
        <end position="151"/>
    </location>
</feature>
<gene>
    <name evidence="8" type="ORF">KOR34_19060</name>
</gene>
<keyword evidence="5 7" id="KW-0472">Membrane</keyword>
<feature type="transmembrane region" description="Helical" evidence="7">
    <location>
        <begin position="46"/>
        <end position="69"/>
    </location>
</feature>
<proteinExistence type="predicted"/>
<dbReference type="OrthoDB" id="282123at2"/>
<organism evidence="8 9">
    <name type="scientific">Posidoniimonas corsicana</name>
    <dbReference type="NCBI Taxonomy" id="1938618"/>
    <lineage>
        <taxon>Bacteria</taxon>
        <taxon>Pseudomonadati</taxon>
        <taxon>Planctomycetota</taxon>
        <taxon>Planctomycetia</taxon>
        <taxon>Pirellulales</taxon>
        <taxon>Lacipirellulaceae</taxon>
        <taxon>Posidoniimonas</taxon>
    </lineage>
</organism>
<feature type="transmembrane region" description="Helical" evidence="7">
    <location>
        <begin position="16"/>
        <end position="39"/>
    </location>
</feature>
<keyword evidence="2" id="KW-1003">Cell membrane</keyword>
<evidence type="ECO:0000313" key="9">
    <source>
        <dbReference type="Proteomes" id="UP000316714"/>
    </source>
</evidence>
<dbReference type="AlphaFoldDB" id="A0A5C5VFT0"/>
<dbReference type="RefSeq" id="WP_146564300.1">
    <property type="nucleotide sequence ID" value="NZ_SIHJ01000001.1"/>
</dbReference>
<comment type="subcellular location">
    <subcellularLocation>
        <location evidence="1">Cell membrane</location>
        <topology evidence="1">Multi-pass membrane protein</topology>
    </subcellularLocation>
</comment>
<dbReference type="NCBIfam" id="TIGR02229">
    <property type="entry name" value="caa3_sub_IV"/>
    <property type="match status" value="1"/>
</dbReference>
<sequence length="151" mass="16062">MSDHSHDAHEHHVTSVATLVATFVALVALTVATSALSFVNLGRADIWVTLGIATLKAALVATIFMHLIHDKAFNVIILLGTILFGGLFIGFTLMDSRQYSPEVEAYSATVEQQAYADKLMNEPAPAAADAEAPAEGAEAEGEHSEEREAAE</sequence>
<keyword evidence="4 7" id="KW-1133">Transmembrane helix</keyword>
<evidence type="ECO:0000256" key="3">
    <source>
        <dbReference type="ARBA" id="ARBA00022692"/>
    </source>
</evidence>
<evidence type="ECO:0000256" key="1">
    <source>
        <dbReference type="ARBA" id="ARBA00004651"/>
    </source>
</evidence>
<dbReference type="InterPro" id="IPR011743">
    <property type="entry name" value="Caa3_sub_IV"/>
</dbReference>
<comment type="caution">
    <text evidence="8">The sequence shown here is derived from an EMBL/GenBank/DDBJ whole genome shotgun (WGS) entry which is preliminary data.</text>
</comment>
<feature type="compositionally biased region" description="Low complexity" evidence="6">
    <location>
        <begin position="123"/>
        <end position="136"/>
    </location>
</feature>
<dbReference type="InterPro" id="IPR005171">
    <property type="entry name" value="Cyt_c_oxidase_su4_prok"/>
</dbReference>
<dbReference type="EMBL" id="SIHJ01000001">
    <property type="protein sequence ID" value="TWT36961.1"/>
    <property type="molecule type" value="Genomic_DNA"/>
</dbReference>
<name>A0A5C5VFT0_9BACT</name>
<reference evidence="8 9" key="1">
    <citation type="submission" date="2019-02" db="EMBL/GenBank/DDBJ databases">
        <title>Deep-cultivation of Planctomycetes and their phenomic and genomic characterization uncovers novel biology.</title>
        <authorList>
            <person name="Wiegand S."/>
            <person name="Jogler M."/>
            <person name="Boedeker C."/>
            <person name="Pinto D."/>
            <person name="Vollmers J."/>
            <person name="Rivas-Marin E."/>
            <person name="Kohn T."/>
            <person name="Peeters S.H."/>
            <person name="Heuer A."/>
            <person name="Rast P."/>
            <person name="Oberbeckmann S."/>
            <person name="Bunk B."/>
            <person name="Jeske O."/>
            <person name="Meyerdierks A."/>
            <person name="Storesund J.E."/>
            <person name="Kallscheuer N."/>
            <person name="Luecker S."/>
            <person name="Lage O.M."/>
            <person name="Pohl T."/>
            <person name="Merkel B.J."/>
            <person name="Hornburger P."/>
            <person name="Mueller R.-W."/>
            <person name="Bruemmer F."/>
            <person name="Labrenz M."/>
            <person name="Spormann A.M."/>
            <person name="Op Den Camp H."/>
            <person name="Overmann J."/>
            <person name="Amann R."/>
            <person name="Jetten M.S.M."/>
            <person name="Mascher T."/>
            <person name="Medema M.H."/>
            <person name="Devos D.P."/>
            <person name="Kaster A.-K."/>
            <person name="Ovreas L."/>
            <person name="Rohde M."/>
            <person name="Galperin M.Y."/>
            <person name="Jogler C."/>
        </authorList>
    </citation>
    <scope>NUCLEOTIDE SEQUENCE [LARGE SCALE GENOMIC DNA]</scope>
    <source>
        <strain evidence="8 9">KOR34</strain>
    </source>
</reference>
<protein>
    <recommendedName>
        <fullName evidence="10">Cytochrome oxidase subunit IV</fullName>
    </recommendedName>
</protein>
<feature type="transmembrane region" description="Helical" evidence="7">
    <location>
        <begin position="75"/>
        <end position="94"/>
    </location>
</feature>
<dbReference type="Pfam" id="PF03626">
    <property type="entry name" value="COX4_pro"/>
    <property type="match status" value="1"/>
</dbReference>
<evidence type="ECO:0008006" key="10">
    <source>
        <dbReference type="Google" id="ProtNLM"/>
    </source>
</evidence>
<evidence type="ECO:0000256" key="5">
    <source>
        <dbReference type="ARBA" id="ARBA00023136"/>
    </source>
</evidence>
<keyword evidence="3 7" id="KW-0812">Transmembrane</keyword>
<dbReference type="GO" id="GO:0005886">
    <property type="term" value="C:plasma membrane"/>
    <property type="evidence" value="ECO:0007669"/>
    <property type="project" value="UniProtKB-SubCell"/>
</dbReference>
<evidence type="ECO:0000313" key="8">
    <source>
        <dbReference type="EMBL" id="TWT36961.1"/>
    </source>
</evidence>
<evidence type="ECO:0000256" key="6">
    <source>
        <dbReference type="SAM" id="MobiDB-lite"/>
    </source>
</evidence>